<evidence type="ECO:0000259" key="1">
    <source>
        <dbReference type="Pfam" id="PF08808"/>
    </source>
</evidence>
<dbReference type="Pfam" id="PF08808">
    <property type="entry name" value="RES"/>
    <property type="match status" value="1"/>
</dbReference>
<protein>
    <submittedName>
        <fullName evidence="2">RES domain-containing protein</fullName>
    </submittedName>
</protein>
<reference evidence="3" key="1">
    <citation type="submission" date="2018-11" db="EMBL/GenBank/DDBJ databases">
        <title>Chitinophaga lutea sp.nov., isolate from arsenic contaminated soil.</title>
        <authorList>
            <person name="Zong Y."/>
        </authorList>
    </citation>
    <scope>NUCLEOTIDE SEQUENCE [LARGE SCALE GENOMIC DNA]</scope>
    <source>
        <strain evidence="3">YLT18</strain>
    </source>
</reference>
<dbReference type="EMBL" id="RMBX01000012">
    <property type="protein sequence ID" value="RPD39237.1"/>
    <property type="molecule type" value="Genomic_DNA"/>
</dbReference>
<dbReference type="RefSeq" id="WP_120518385.1">
    <property type="nucleotide sequence ID" value="NZ_QXZY01000012.1"/>
</dbReference>
<dbReference type="Proteomes" id="UP000279089">
    <property type="component" value="Unassembled WGS sequence"/>
</dbReference>
<accession>A0A3N4MCJ9</accession>
<feature type="domain" description="RES" evidence="1">
    <location>
        <begin position="9"/>
        <end position="144"/>
    </location>
</feature>
<name>A0A3N4MCJ9_9BACT</name>
<evidence type="ECO:0000313" key="2">
    <source>
        <dbReference type="EMBL" id="RPD39237.1"/>
    </source>
</evidence>
<dbReference type="OrthoDB" id="9789501at2"/>
<proteinExistence type="predicted"/>
<dbReference type="AlphaFoldDB" id="A0A3N4MCJ9"/>
<organism evidence="2 3">
    <name type="scientific">Chitinophaga barathri</name>
    <dbReference type="NCBI Taxonomy" id="1647451"/>
    <lineage>
        <taxon>Bacteria</taxon>
        <taxon>Pseudomonadati</taxon>
        <taxon>Bacteroidota</taxon>
        <taxon>Chitinophagia</taxon>
        <taxon>Chitinophagales</taxon>
        <taxon>Chitinophagaceae</taxon>
        <taxon>Chitinophaga</taxon>
    </lineage>
</organism>
<keyword evidence="3" id="KW-1185">Reference proteome</keyword>
<dbReference type="InterPro" id="IPR014914">
    <property type="entry name" value="RES_dom"/>
</dbReference>
<comment type="caution">
    <text evidence="2">The sequence shown here is derived from an EMBL/GenBank/DDBJ whole genome shotgun (WGS) entry which is preliminary data.</text>
</comment>
<evidence type="ECO:0000313" key="3">
    <source>
        <dbReference type="Proteomes" id="UP000279089"/>
    </source>
</evidence>
<sequence length="149" mass="16876">MNFYRLASETGFRDLSGARVEGRWNKATDDCLYVVDHPLMCLLESALVQLEPVTRIAPGRGIGVLEVPDGSIRIFTKEELPFGWELVPEFSSRAFGAAQLEAAETLVLGFPARRFEREYHYVINLRHPLAREVKVVDFYYPFPLRGGGD</sequence>
<gene>
    <name evidence="2" type="ORF">EG028_21745</name>
</gene>